<dbReference type="PROSITE" id="PS51387">
    <property type="entry name" value="FAD_PCMH"/>
    <property type="match status" value="1"/>
</dbReference>
<keyword evidence="9" id="KW-0325">Glycoprotein</keyword>
<feature type="signal peptide" evidence="10">
    <location>
        <begin position="1"/>
        <end position="24"/>
    </location>
</feature>
<dbReference type="EMBL" id="JACGWN010000007">
    <property type="protein sequence ID" value="KAL0442395.1"/>
    <property type="molecule type" value="Genomic_DNA"/>
</dbReference>
<dbReference type="PANTHER" id="PTHR32448">
    <property type="entry name" value="OS08G0158400 PROTEIN"/>
    <property type="match status" value="1"/>
</dbReference>
<dbReference type="InterPro" id="IPR012951">
    <property type="entry name" value="BBE"/>
</dbReference>
<dbReference type="InterPro" id="IPR016167">
    <property type="entry name" value="FAD-bd_PCMH_sub1"/>
</dbReference>
<keyword evidence="7" id="KW-0274">FAD</keyword>
<dbReference type="InterPro" id="IPR006094">
    <property type="entry name" value="Oxid_FAD_bind_N"/>
</dbReference>
<comment type="cofactor">
    <cofactor evidence="1">
        <name>FAD</name>
        <dbReference type="ChEBI" id="CHEBI:57692"/>
    </cofactor>
</comment>
<reference evidence="12" key="1">
    <citation type="submission" date="2020-06" db="EMBL/GenBank/DDBJ databases">
        <authorList>
            <person name="Li T."/>
            <person name="Hu X."/>
            <person name="Zhang T."/>
            <person name="Song X."/>
            <person name="Zhang H."/>
            <person name="Dai N."/>
            <person name="Sheng W."/>
            <person name="Hou X."/>
            <person name="Wei L."/>
        </authorList>
    </citation>
    <scope>NUCLEOTIDE SEQUENCE</scope>
    <source>
        <strain evidence="12">KEN1</strain>
        <tissue evidence="12">Leaf</tissue>
    </source>
</reference>
<evidence type="ECO:0000256" key="4">
    <source>
        <dbReference type="ARBA" id="ARBA00022589"/>
    </source>
</evidence>
<evidence type="ECO:0000256" key="6">
    <source>
        <dbReference type="ARBA" id="ARBA00022729"/>
    </source>
</evidence>
<dbReference type="InterPro" id="IPR036318">
    <property type="entry name" value="FAD-bd_PCMH-like_sf"/>
</dbReference>
<evidence type="ECO:0000256" key="5">
    <source>
        <dbReference type="ARBA" id="ARBA00022630"/>
    </source>
</evidence>
<evidence type="ECO:0000256" key="2">
    <source>
        <dbReference type="ARBA" id="ARBA00004913"/>
    </source>
</evidence>
<reference evidence="12" key="2">
    <citation type="journal article" date="2024" name="Plant">
        <title>Genomic evolution and insights into agronomic trait innovations of Sesamum species.</title>
        <authorList>
            <person name="Miao H."/>
            <person name="Wang L."/>
            <person name="Qu L."/>
            <person name="Liu H."/>
            <person name="Sun Y."/>
            <person name="Le M."/>
            <person name="Wang Q."/>
            <person name="Wei S."/>
            <person name="Zheng Y."/>
            <person name="Lin W."/>
            <person name="Duan Y."/>
            <person name="Cao H."/>
            <person name="Xiong S."/>
            <person name="Wang X."/>
            <person name="Wei L."/>
            <person name="Li C."/>
            <person name="Ma Q."/>
            <person name="Ju M."/>
            <person name="Zhao R."/>
            <person name="Li G."/>
            <person name="Mu C."/>
            <person name="Tian Q."/>
            <person name="Mei H."/>
            <person name="Zhang T."/>
            <person name="Gao T."/>
            <person name="Zhang H."/>
        </authorList>
    </citation>
    <scope>NUCLEOTIDE SEQUENCE</scope>
    <source>
        <strain evidence="12">KEN1</strain>
    </source>
</reference>
<dbReference type="Gene3D" id="3.40.462.20">
    <property type="match status" value="1"/>
</dbReference>
<evidence type="ECO:0000256" key="3">
    <source>
        <dbReference type="ARBA" id="ARBA00005466"/>
    </source>
</evidence>
<evidence type="ECO:0000259" key="11">
    <source>
        <dbReference type="PROSITE" id="PS51387"/>
    </source>
</evidence>
<evidence type="ECO:0000256" key="10">
    <source>
        <dbReference type="SAM" id="SignalP"/>
    </source>
</evidence>
<dbReference type="InterPro" id="IPR016166">
    <property type="entry name" value="FAD-bd_PCMH"/>
</dbReference>
<evidence type="ECO:0000256" key="8">
    <source>
        <dbReference type="ARBA" id="ARBA00023002"/>
    </source>
</evidence>
<evidence type="ECO:0000256" key="9">
    <source>
        <dbReference type="ARBA" id="ARBA00023180"/>
    </source>
</evidence>
<dbReference type="Gene3D" id="3.30.43.10">
    <property type="entry name" value="Uridine Diphospho-n-acetylenolpyruvylglucosamine Reductase, domain 2"/>
    <property type="match status" value="1"/>
</dbReference>
<dbReference type="InterPro" id="IPR006093">
    <property type="entry name" value="Oxy_OxRdtase_FAD_BS"/>
</dbReference>
<dbReference type="SUPFAM" id="SSF56176">
    <property type="entry name" value="FAD-binding/transporter-associated domain-like"/>
    <property type="match status" value="1"/>
</dbReference>
<evidence type="ECO:0000313" key="12">
    <source>
        <dbReference type="EMBL" id="KAL0442395.1"/>
    </source>
</evidence>
<dbReference type="InterPro" id="IPR016169">
    <property type="entry name" value="FAD-bd_PCMH_sub2"/>
</dbReference>
<keyword evidence="4" id="KW-0017">Alkaloid metabolism</keyword>
<protein>
    <submittedName>
        <fullName evidence="12">Berberine bridge enzyme-like 18</fullName>
    </submittedName>
</protein>
<accession>A0AAW2WQJ6</accession>
<dbReference type="GO" id="GO:0071949">
    <property type="term" value="F:FAD binding"/>
    <property type="evidence" value="ECO:0007669"/>
    <property type="project" value="InterPro"/>
</dbReference>
<comment type="similarity">
    <text evidence="3">Belongs to the oxygen-dependent FAD-linked oxidoreductase family.</text>
</comment>
<organism evidence="12">
    <name type="scientific">Sesamum latifolium</name>
    <dbReference type="NCBI Taxonomy" id="2727402"/>
    <lineage>
        <taxon>Eukaryota</taxon>
        <taxon>Viridiplantae</taxon>
        <taxon>Streptophyta</taxon>
        <taxon>Embryophyta</taxon>
        <taxon>Tracheophyta</taxon>
        <taxon>Spermatophyta</taxon>
        <taxon>Magnoliopsida</taxon>
        <taxon>eudicotyledons</taxon>
        <taxon>Gunneridae</taxon>
        <taxon>Pentapetalae</taxon>
        <taxon>asterids</taxon>
        <taxon>lamiids</taxon>
        <taxon>Lamiales</taxon>
        <taxon>Pedaliaceae</taxon>
        <taxon>Sesamum</taxon>
    </lineage>
</organism>
<keyword evidence="5" id="KW-0285">Flavoprotein</keyword>
<evidence type="ECO:0000256" key="7">
    <source>
        <dbReference type="ARBA" id="ARBA00022827"/>
    </source>
</evidence>
<dbReference type="Pfam" id="PF01565">
    <property type="entry name" value="FAD_binding_4"/>
    <property type="match status" value="1"/>
</dbReference>
<feature type="domain" description="FAD-binding PCMH-type" evidence="11">
    <location>
        <begin position="73"/>
        <end position="248"/>
    </location>
</feature>
<feature type="chain" id="PRO_5043397010" evidence="10">
    <location>
        <begin position="25"/>
        <end position="545"/>
    </location>
</feature>
<comment type="pathway">
    <text evidence="2">Alkaloid biosynthesis.</text>
</comment>
<sequence length="545" mass="61763">MDYSWGITFLVLFFANVWVLGASSAQDKHFLQCLTDQFQLSNLDPSNVVYAPNNASYASLLHSPTQNLRPPLTSPRRPLLIITPFHEFEIQAVIYCSKKFGTQIRIRSGGHDFEGLSYTSGIPFVILDMRNFRSISVNTKDKTAWVESGATLGQLYYTIARHSRTLAFTAGSCPTVGVGGHFSGGGYGMISRKHALAADHIIDAKLINADGQILDRRSMGEDLFWAIRGGGGTSFGIVLAFKVELITVPETVTFFNVSTTSEQNATQLVHRWQHVADKIDENLLIRLILKSIRSPVHGNRTIQASFISLYLGRAHDLLPIMQEKFPELGLVKEDCIEMSWIESMLYFAHLRNESLDILLSRIQKGIITNLYFKVKSDYVRQPIPVSGIKGMWKFLHEEDENMAELQFSPYGGVLSTSSESETPFPHRAGNIFMVEYAVAWNSPENSESERHMDWSRRLYSYMARYVSSNPRAAYFNYRDLDLGMNNHDNTSYTQASVWGLKYFGNNFNRLVRVKTKVDPSNFFRNEQSIPPLSPYYSKDIGRWSS</sequence>
<dbReference type="Gene3D" id="3.30.465.10">
    <property type="match status" value="1"/>
</dbReference>
<comment type="caution">
    <text evidence="12">The sequence shown here is derived from an EMBL/GenBank/DDBJ whole genome shotgun (WGS) entry which is preliminary data.</text>
</comment>
<dbReference type="PROSITE" id="PS00862">
    <property type="entry name" value="OX2_COVAL_FAD"/>
    <property type="match status" value="1"/>
</dbReference>
<evidence type="ECO:0000256" key="1">
    <source>
        <dbReference type="ARBA" id="ARBA00001974"/>
    </source>
</evidence>
<keyword evidence="8" id="KW-0560">Oxidoreductase</keyword>
<dbReference type="Pfam" id="PF08031">
    <property type="entry name" value="BBE"/>
    <property type="match status" value="1"/>
</dbReference>
<dbReference type="AlphaFoldDB" id="A0AAW2WQJ6"/>
<dbReference type="GO" id="GO:0016491">
    <property type="term" value="F:oxidoreductase activity"/>
    <property type="evidence" value="ECO:0007669"/>
    <property type="project" value="UniProtKB-KW"/>
</dbReference>
<gene>
    <name evidence="12" type="ORF">Slati_1962200</name>
</gene>
<keyword evidence="6 10" id="KW-0732">Signal</keyword>
<proteinExistence type="inferred from homology"/>
<name>A0AAW2WQJ6_9LAMI</name>